<protein>
    <submittedName>
        <fullName evidence="1">Uncharacterized protein</fullName>
    </submittedName>
</protein>
<dbReference type="EMBL" id="CAJJDP010000049">
    <property type="protein sequence ID" value="CAD8167243.1"/>
    <property type="molecule type" value="Genomic_DNA"/>
</dbReference>
<accession>A0A8S1USS8</accession>
<proteinExistence type="predicted"/>
<keyword evidence="2" id="KW-1185">Reference proteome</keyword>
<name>A0A8S1USS8_PAROT</name>
<reference evidence="1" key="1">
    <citation type="submission" date="2021-01" db="EMBL/GenBank/DDBJ databases">
        <authorList>
            <consortium name="Genoscope - CEA"/>
            <person name="William W."/>
        </authorList>
    </citation>
    <scope>NUCLEOTIDE SEQUENCE</scope>
</reference>
<gene>
    <name evidence="1" type="ORF">POCTA_138.1.T0490292</name>
</gene>
<dbReference type="AlphaFoldDB" id="A0A8S1USS8"/>
<comment type="caution">
    <text evidence="1">The sequence shown here is derived from an EMBL/GenBank/DDBJ whole genome shotgun (WGS) entry which is preliminary data.</text>
</comment>
<evidence type="ECO:0000313" key="1">
    <source>
        <dbReference type="EMBL" id="CAD8167243.1"/>
    </source>
</evidence>
<sequence length="37" mass="4498">MKHIIPHQSRESFVYKHNTKKNNMKMKLQSKESIQNN</sequence>
<organism evidence="1 2">
    <name type="scientific">Paramecium octaurelia</name>
    <dbReference type="NCBI Taxonomy" id="43137"/>
    <lineage>
        <taxon>Eukaryota</taxon>
        <taxon>Sar</taxon>
        <taxon>Alveolata</taxon>
        <taxon>Ciliophora</taxon>
        <taxon>Intramacronucleata</taxon>
        <taxon>Oligohymenophorea</taxon>
        <taxon>Peniculida</taxon>
        <taxon>Parameciidae</taxon>
        <taxon>Paramecium</taxon>
    </lineage>
</organism>
<dbReference type="Proteomes" id="UP000683925">
    <property type="component" value="Unassembled WGS sequence"/>
</dbReference>
<evidence type="ECO:0000313" key="2">
    <source>
        <dbReference type="Proteomes" id="UP000683925"/>
    </source>
</evidence>